<sequence>MQQYMQEIFFEVINDLAEKVKFLYIEREQQGTQQAQVMGAQNIECDGPHIIFRAPIVQKLTSLGAQYLRKKKEFIYECPKFLGMNITLPPLNEEATSAVQKNDATLYGIQMALANMTKPIYDLKLNSPNTRIQDKENLEFAHLMKELLSDVASSITQSKIDNLHKLVGILDRENKSLFFAASGQDSQTTNRSGAFWKRVSKSLATATLRTAAYYLFALLQVEDKQESYQHNYQEGRGSFSKEKNYTGKEYNTRFLQLTLYHTKENKRPKSSSGRQEAQQLRRTEKFQDGITDIHMQDYQEKRLHCVFRSRRRFYACSDTLEMQKISLLSME</sequence>
<gene>
    <name evidence="1" type="ORF">BB561_002508</name>
</gene>
<comment type="caution">
    <text evidence="1">The sequence shown here is derived from an EMBL/GenBank/DDBJ whole genome shotgun (WGS) entry which is preliminary data.</text>
</comment>
<dbReference type="AlphaFoldDB" id="A0A2T9YQ91"/>
<keyword evidence="2" id="KW-1185">Reference proteome</keyword>
<dbReference type="Proteomes" id="UP000245383">
    <property type="component" value="Unassembled WGS sequence"/>
</dbReference>
<accession>A0A2T9YQ91</accession>
<dbReference type="OrthoDB" id="5545891at2759"/>
<evidence type="ECO:0000313" key="1">
    <source>
        <dbReference type="EMBL" id="PVU94476.1"/>
    </source>
</evidence>
<name>A0A2T9YQ91_9FUNG</name>
<reference evidence="1 2" key="1">
    <citation type="journal article" date="2018" name="MBio">
        <title>Comparative Genomics Reveals the Core Gene Toolbox for the Fungus-Insect Symbiosis.</title>
        <authorList>
            <person name="Wang Y."/>
            <person name="Stata M."/>
            <person name="Wang W."/>
            <person name="Stajich J.E."/>
            <person name="White M.M."/>
            <person name="Moncalvo J.M."/>
        </authorList>
    </citation>
    <scope>NUCLEOTIDE SEQUENCE [LARGE SCALE GENOMIC DNA]</scope>
    <source>
        <strain evidence="1 2">SWE-8-4</strain>
    </source>
</reference>
<proteinExistence type="predicted"/>
<dbReference type="EMBL" id="MBFR01000088">
    <property type="protein sequence ID" value="PVU94476.1"/>
    <property type="molecule type" value="Genomic_DNA"/>
</dbReference>
<protein>
    <submittedName>
        <fullName evidence="1">Uncharacterized protein</fullName>
    </submittedName>
</protein>
<evidence type="ECO:0000313" key="2">
    <source>
        <dbReference type="Proteomes" id="UP000245383"/>
    </source>
</evidence>
<organism evidence="1 2">
    <name type="scientific">Smittium simulii</name>
    <dbReference type="NCBI Taxonomy" id="133385"/>
    <lineage>
        <taxon>Eukaryota</taxon>
        <taxon>Fungi</taxon>
        <taxon>Fungi incertae sedis</taxon>
        <taxon>Zoopagomycota</taxon>
        <taxon>Kickxellomycotina</taxon>
        <taxon>Harpellomycetes</taxon>
        <taxon>Harpellales</taxon>
        <taxon>Legeriomycetaceae</taxon>
        <taxon>Smittium</taxon>
    </lineage>
</organism>